<name>A0A9F5MQ13_PYTBI</name>
<protein>
    <submittedName>
        <fullName evidence="4 5">UBX domain-containing protein 10</fullName>
    </submittedName>
</protein>
<dbReference type="PROSITE" id="PS50033">
    <property type="entry name" value="UBX"/>
    <property type="match status" value="1"/>
</dbReference>
<dbReference type="Pfam" id="PF00789">
    <property type="entry name" value="UBX"/>
    <property type="match status" value="1"/>
</dbReference>
<evidence type="ECO:0000313" key="5">
    <source>
        <dbReference type="RefSeq" id="XP_025019101.1"/>
    </source>
</evidence>
<dbReference type="CTD" id="127733"/>
<feature type="region of interest" description="Disordered" evidence="1">
    <location>
        <begin position="124"/>
        <end position="207"/>
    </location>
</feature>
<feature type="compositionally biased region" description="Polar residues" evidence="1">
    <location>
        <begin position="46"/>
        <end position="56"/>
    </location>
</feature>
<dbReference type="RefSeq" id="XP_025019101.1">
    <property type="nucleotide sequence ID" value="XM_025163333.1"/>
</dbReference>
<dbReference type="GO" id="GO:0005783">
    <property type="term" value="C:endoplasmic reticulum"/>
    <property type="evidence" value="ECO:0007669"/>
    <property type="project" value="TreeGrafter"/>
</dbReference>
<evidence type="ECO:0000259" key="2">
    <source>
        <dbReference type="PROSITE" id="PS50033"/>
    </source>
</evidence>
<dbReference type="InterPro" id="IPR029071">
    <property type="entry name" value="Ubiquitin-like_domsf"/>
</dbReference>
<organism evidence="3 5">
    <name type="scientific">Python bivittatus</name>
    <name type="common">Burmese python</name>
    <name type="synonym">Python molurus bivittatus</name>
    <dbReference type="NCBI Taxonomy" id="176946"/>
    <lineage>
        <taxon>Eukaryota</taxon>
        <taxon>Metazoa</taxon>
        <taxon>Chordata</taxon>
        <taxon>Craniata</taxon>
        <taxon>Vertebrata</taxon>
        <taxon>Euteleostomi</taxon>
        <taxon>Lepidosauria</taxon>
        <taxon>Squamata</taxon>
        <taxon>Bifurcata</taxon>
        <taxon>Unidentata</taxon>
        <taxon>Episquamata</taxon>
        <taxon>Toxicofera</taxon>
        <taxon>Serpentes</taxon>
        <taxon>Henophidia</taxon>
        <taxon>Pythonidae</taxon>
        <taxon>Python</taxon>
    </lineage>
</organism>
<keyword evidence="3" id="KW-1185">Reference proteome</keyword>
<dbReference type="PANTHER" id="PTHR23322:SF28">
    <property type="entry name" value="UBX DOMAIN-CONTAINING PROTEIN 10"/>
    <property type="match status" value="1"/>
</dbReference>
<sequence>MAAASPLTISPSERKVPFGIVKSPIWPPHCVAMHVTRPKSAKGRTRSNLSYSQSVGAYSYPVPSSPQPVTPGEEAVSSRRAASSQQLFQPVQVFPAEVPDLLQQVPARTSSSLNKYRVLPSISRKDRRMGAAGAMSEQASQLPAGAQEEEEEEEEEEQESQDPSLLGKGPTPLMEEHKGGGGEYAQAPFSPLERPQLNKRREGGSPTLALNLEEPCEKEPRLLLAIRSPSGERFERYFRPTDNLGTVVAAAEQKNEAAYRRCSIGTVEVPRRTFSDLTKSLQDCAICHKSVLCILLEEQEGEL</sequence>
<dbReference type="GO" id="GO:0043130">
    <property type="term" value="F:ubiquitin binding"/>
    <property type="evidence" value="ECO:0007669"/>
    <property type="project" value="TreeGrafter"/>
</dbReference>
<feature type="region of interest" description="Disordered" evidence="1">
    <location>
        <begin position="37"/>
        <end position="84"/>
    </location>
</feature>
<dbReference type="KEGG" id="pbi:103058829"/>
<accession>A0A9F5MQ13</accession>
<dbReference type="AlphaFoldDB" id="A0A9F5MQ13"/>
<dbReference type="CDD" id="cd17076">
    <property type="entry name" value="UBX_UBXN10"/>
    <property type="match status" value="1"/>
</dbReference>
<dbReference type="OrthoDB" id="436606at2759"/>
<feature type="domain" description="UBX" evidence="2">
    <location>
        <begin position="217"/>
        <end position="294"/>
    </location>
</feature>
<dbReference type="InterPro" id="IPR050730">
    <property type="entry name" value="UBX_domain-protein"/>
</dbReference>
<evidence type="ECO:0000313" key="3">
    <source>
        <dbReference type="Proteomes" id="UP000695026"/>
    </source>
</evidence>
<dbReference type="RefSeq" id="XP_007423175.1">
    <property type="nucleotide sequence ID" value="XM_007423113.2"/>
</dbReference>
<proteinExistence type="predicted"/>
<reference evidence="4 5" key="1">
    <citation type="submission" date="2025-04" db="UniProtKB">
        <authorList>
            <consortium name="RefSeq"/>
        </authorList>
    </citation>
    <scope>IDENTIFICATION</scope>
    <source>
        <tissue evidence="4 5">Liver</tissue>
    </source>
</reference>
<dbReference type="Proteomes" id="UP000695026">
    <property type="component" value="Unplaced"/>
</dbReference>
<evidence type="ECO:0000256" key="1">
    <source>
        <dbReference type="SAM" id="MobiDB-lite"/>
    </source>
</evidence>
<evidence type="ECO:0000313" key="4">
    <source>
        <dbReference type="RefSeq" id="XP_007423175.1"/>
    </source>
</evidence>
<dbReference type="Gene3D" id="3.10.20.90">
    <property type="entry name" value="Phosphatidylinositol 3-kinase Catalytic Subunit, Chain A, domain 1"/>
    <property type="match status" value="1"/>
</dbReference>
<gene>
    <name evidence="4 5" type="primary">UBXN10</name>
</gene>
<feature type="compositionally biased region" description="Acidic residues" evidence="1">
    <location>
        <begin position="147"/>
        <end position="160"/>
    </location>
</feature>
<dbReference type="GO" id="GO:0036503">
    <property type="term" value="P:ERAD pathway"/>
    <property type="evidence" value="ECO:0007669"/>
    <property type="project" value="TreeGrafter"/>
</dbReference>
<dbReference type="PANTHER" id="PTHR23322">
    <property type="entry name" value="FAS-ASSOCIATED PROTEIN"/>
    <property type="match status" value="1"/>
</dbReference>
<dbReference type="GeneID" id="103058829"/>
<dbReference type="OMA" id="ADSFIWQ"/>
<dbReference type="InterPro" id="IPR001012">
    <property type="entry name" value="UBX_dom"/>
</dbReference>
<dbReference type="SUPFAM" id="SSF54236">
    <property type="entry name" value="Ubiquitin-like"/>
    <property type="match status" value="1"/>
</dbReference>